<gene>
    <name evidence="1" type="ORF">RPERSI_LOCUS8209</name>
</gene>
<evidence type="ECO:0000313" key="1">
    <source>
        <dbReference type="EMBL" id="CAG8659381.1"/>
    </source>
</evidence>
<dbReference type="EMBL" id="CAJVQC010014666">
    <property type="protein sequence ID" value="CAG8659381.1"/>
    <property type="molecule type" value="Genomic_DNA"/>
</dbReference>
<name>A0ACA9NJH5_9GLOM</name>
<dbReference type="Proteomes" id="UP000789920">
    <property type="component" value="Unassembled WGS sequence"/>
</dbReference>
<protein>
    <submittedName>
        <fullName evidence="1">25980_t:CDS:1</fullName>
    </submittedName>
</protein>
<sequence length="303" mass="34984">PAQLTKLVKLIRETPKRTSTDKKKSGELPFFLRPLRFFGNIVKLILLIPPDTLTLQPKSRVLVKTERKAAEKEKMRKKRTKLQDQKQKIIQEIAKDQVLIIVKKYLDFFNLFKEVKITASGDSDYPVGTIISRQEAEKVNALLIKAEKKPMKVQNREYTIPELARVIDKPESLVRAISPFAPSSKVYKCANNQYKYKNTEVERYACHILADFNNQLRKIVEVNDSLRLSLDQVELERLLDDAEYQEYFELFRNYARKASGEASSFSRMFNKDAVRIAEVPNPAPLTPQNSNKFPPPPEAPPNY</sequence>
<proteinExistence type="predicted"/>
<feature type="non-terminal residue" evidence="1">
    <location>
        <position position="1"/>
    </location>
</feature>
<reference evidence="1" key="1">
    <citation type="submission" date="2021-06" db="EMBL/GenBank/DDBJ databases">
        <authorList>
            <person name="Kallberg Y."/>
            <person name="Tangrot J."/>
            <person name="Rosling A."/>
        </authorList>
    </citation>
    <scope>NUCLEOTIDE SEQUENCE</scope>
    <source>
        <strain evidence="1">MA461A</strain>
    </source>
</reference>
<keyword evidence="2" id="KW-1185">Reference proteome</keyword>
<accession>A0ACA9NJH5</accession>
<organism evidence="1 2">
    <name type="scientific">Racocetra persica</name>
    <dbReference type="NCBI Taxonomy" id="160502"/>
    <lineage>
        <taxon>Eukaryota</taxon>
        <taxon>Fungi</taxon>
        <taxon>Fungi incertae sedis</taxon>
        <taxon>Mucoromycota</taxon>
        <taxon>Glomeromycotina</taxon>
        <taxon>Glomeromycetes</taxon>
        <taxon>Diversisporales</taxon>
        <taxon>Gigasporaceae</taxon>
        <taxon>Racocetra</taxon>
    </lineage>
</organism>
<comment type="caution">
    <text evidence="1">The sequence shown here is derived from an EMBL/GenBank/DDBJ whole genome shotgun (WGS) entry which is preliminary data.</text>
</comment>
<evidence type="ECO:0000313" key="2">
    <source>
        <dbReference type="Proteomes" id="UP000789920"/>
    </source>
</evidence>